<dbReference type="InterPro" id="IPR025623">
    <property type="entry name" value="YusW"/>
</dbReference>
<comment type="caution">
    <text evidence="2">The sequence shown here is derived from an EMBL/GenBank/DDBJ whole genome shotgun (WGS) entry which is preliminary data.</text>
</comment>
<evidence type="ECO:0000313" key="2">
    <source>
        <dbReference type="EMBL" id="MBD7944148.1"/>
    </source>
</evidence>
<dbReference type="PROSITE" id="PS51257">
    <property type="entry name" value="PROKAR_LIPOPROTEIN"/>
    <property type="match status" value="1"/>
</dbReference>
<gene>
    <name evidence="2" type="ORF">H9650_08455</name>
</gene>
<protein>
    <recommendedName>
        <fullName evidence="4">YusW-like protein</fullName>
    </recommendedName>
</protein>
<dbReference type="Proteomes" id="UP000640786">
    <property type="component" value="Unassembled WGS sequence"/>
</dbReference>
<dbReference type="EMBL" id="JACSQO010000003">
    <property type="protein sequence ID" value="MBD7944148.1"/>
    <property type="molecule type" value="Genomic_DNA"/>
</dbReference>
<evidence type="ECO:0008006" key="4">
    <source>
        <dbReference type="Google" id="ProtNLM"/>
    </source>
</evidence>
<organism evidence="2 3">
    <name type="scientific">Psychrobacillus faecigallinarum</name>
    <dbReference type="NCBI Taxonomy" id="2762235"/>
    <lineage>
        <taxon>Bacteria</taxon>
        <taxon>Bacillati</taxon>
        <taxon>Bacillota</taxon>
        <taxon>Bacilli</taxon>
        <taxon>Bacillales</taxon>
        <taxon>Bacillaceae</taxon>
        <taxon>Psychrobacillus</taxon>
    </lineage>
</organism>
<dbReference type="RefSeq" id="WP_144538548.1">
    <property type="nucleotide sequence ID" value="NZ_JACSQO010000003.1"/>
</dbReference>
<feature type="chain" id="PRO_5045288465" description="YusW-like protein" evidence="1">
    <location>
        <begin position="23"/>
        <end position="146"/>
    </location>
</feature>
<proteinExistence type="predicted"/>
<keyword evidence="1" id="KW-0732">Signal</keyword>
<keyword evidence="3" id="KW-1185">Reference proteome</keyword>
<accession>A0ABR8R8N1</accession>
<reference evidence="2 3" key="1">
    <citation type="submission" date="2020-08" db="EMBL/GenBank/DDBJ databases">
        <title>A Genomic Blueprint of the Chicken Gut Microbiome.</title>
        <authorList>
            <person name="Gilroy R."/>
            <person name="Ravi A."/>
            <person name="Getino M."/>
            <person name="Pursley I."/>
            <person name="Horton D.L."/>
            <person name="Alikhan N.-F."/>
            <person name="Baker D."/>
            <person name="Gharbi K."/>
            <person name="Hall N."/>
            <person name="Watson M."/>
            <person name="Adriaenssens E.M."/>
            <person name="Foster-Nyarko E."/>
            <person name="Jarju S."/>
            <person name="Secka A."/>
            <person name="Antonio M."/>
            <person name="Oren A."/>
            <person name="Chaudhuri R."/>
            <person name="La Ragione R.M."/>
            <person name="Hildebrand F."/>
            <person name="Pallen M.J."/>
        </authorList>
    </citation>
    <scope>NUCLEOTIDE SEQUENCE [LARGE SCALE GENOMIC DNA]</scope>
    <source>
        <strain evidence="2 3">Sa2BUA9</strain>
    </source>
</reference>
<dbReference type="Pfam" id="PF14039">
    <property type="entry name" value="YusW"/>
    <property type="match status" value="1"/>
</dbReference>
<sequence>MVMLKRKILGSAFLSTALILGACGDKEEVSDPPTADAVESEFGFTSFDLDIDTAEQRDAVEASFEVDATGVEAEYVNSLDSKKLHGDEAYEFLKPIFTDLALTKDMEKEEVMEKVLTAFGISEYTEFDLEVQYEDGQEIEYKDLKK</sequence>
<evidence type="ECO:0000256" key="1">
    <source>
        <dbReference type="SAM" id="SignalP"/>
    </source>
</evidence>
<feature type="signal peptide" evidence="1">
    <location>
        <begin position="1"/>
        <end position="22"/>
    </location>
</feature>
<name>A0ABR8R8N1_9BACI</name>
<evidence type="ECO:0000313" key="3">
    <source>
        <dbReference type="Proteomes" id="UP000640786"/>
    </source>
</evidence>